<dbReference type="EMBL" id="JAZDWU010000005">
    <property type="protein sequence ID" value="KAL0001405.1"/>
    <property type="molecule type" value="Genomic_DNA"/>
</dbReference>
<proteinExistence type="predicted"/>
<evidence type="ECO:0000313" key="2">
    <source>
        <dbReference type="Proteomes" id="UP001459277"/>
    </source>
</evidence>
<keyword evidence="2" id="KW-1185">Reference proteome</keyword>
<protein>
    <recommendedName>
        <fullName evidence="3">Homing endonuclease LAGLIDADG domain-containing protein</fullName>
    </recommendedName>
</protein>
<gene>
    <name evidence="1" type="ORF">SO802_015186</name>
</gene>
<accession>A0AAW2CX49</accession>
<evidence type="ECO:0000313" key="1">
    <source>
        <dbReference type="EMBL" id="KAL0001405.1"/>
    </source>
</evidence>
<comment type="caution">
    <text evidence="1">The sequence shown here is derived from an EMBL/GenBank/DDBJ whole genome shotgun (WGS) entry which is preliminary data.</text>
</comment>
<dbReference type="AlphaFoldDB" id="A0AAW2CX49"/>
<name>A0AAW2CX49_9ROSI</name>
<organism evidence="1 2">
    <name type="scientific">Lithocarpus litseifolius</name>
    <dbReference type="NCBI Taxonomy" id="425828"/>
    <lineage>
        <taxon>Eukaryota</taxon>
        <taxon>Viridiplantae</taxon>
        <taxon>Streptophyta</taxon>
        <taxon>Embryophyta</taxon>
        <taxon>Tracheophyta</taxon>
        <taxon>Spermatophyta</taxon>
        <taxon>Magnoliopsida</taxon>
        <taxon>eudicotyledons</taxon>
        <taxon>Gunneridae</taxon>
        <taxon>Pentapetalae</taxon>
        <taxon>rosids</taxon>
        <taxon>fabids</taxon>
        <taxon>Fagales</taxon>
        <taxon>Fagaceae</taxon>
        <taxon>Lithocarpus</taxon>
    </lineage>
</organism>
<sequence>MGKNVAQWLMRSIEQSVVGSNLKNFYSIREGDLAYTLQRCSNSFGKFLLLIEFRVGGSRRSIFIPEGRARNGWRIFGLELRKLLEPENYVNGGSGSLKFFA</sequence>
<dbReference type="Proteomes" id="UP001459277">
    <property type="component" value="Unassembled WGS sequence"/>
</dbReference>
<reference evidence="1 2" key="1">
    <citation type="submission" date="2024-01" db="EMBL/GenBank/DDBJ databases">
        <title>A telomere-to-telomere, gap-free genome of sweet tea (Lithocarpus litseifolius).</title>
        <authorList>
            <person name="Zhou J."/>
        </authorList>
    </citation>
    <scope>NUCLEOTIDE SEQUENCE [LARGE SCALE GENOMIC DNA]</scope>
    <source>
        <strain evidence="1">Zhou-2022a</strain>
        <tissue evidence="1">Leaf</tissue>
    </source>
</reference>
<evidence type="ECO:0008006" key="3">
    <source>
        <dbReference type="Google" id="ProtNLM"/>
    </source>
</evidence>